<feature type="domain" description="LamG-like jellyroll fold" evidence="3">
    <location>
        <begin position="276"/>
        <end position="404"/>
    </location>
</feature>
<dbReference type="Gene3D" id="2.60.120.200">
    <property type="match status" value="3"/>
</dbReference>
<protein>
    <recommendedName>
        <fullName evidence="3">LamG-like jellyroll fold domain-containing protein</fullName>
    </recommendedName>
</protein>
<dbReference type="PANTHER" id="PTHR47635:SF2">
    <property type="entry name" value="LAMG-LIKE JELLYROLL FOLD DOMAIN-CONTAINING PROTEIN"/>
    <property type="match status" value="1"/>
</dbReference>
<feature type="domain" description="LamG-like jellyroll fold" evidence="3">
    <location>
        <begin position="503"/>
        <end position="643"/>
    </location>
</feature>
<organism evidence="4 5">
    <name type="scientific">Candidatus Woesebacteria bacterium RIFCSPHIGHO2_01_FULL_41_10</name>
    <dbReference type="NCBI Taxonomy" id="1802500"/>
    <lineage>
        <taxon>Bacteria</taxon>
        <taxon>Candidatus Woeseibacteriota</taxon>
    </lineage>
</organism>
<dbReference type="InterPro" id="IPR013320">
    <property type="entry name" value="ConA-like_dom_sf"/>
</dbReference>
<dbReference type="SMART" id="SM00560">
    <property type="entry name" value="LamGL"/>
    <property type="match status" value="3"/>
</dbReference>
<name>A0A1F7YMI0_9BACT</name>
<keyword evidence="1" id="KW-0732">Signal</keyword>
<dbReference type="SUPFAM" id="SSF49899">
    <property type="entry name" value="Concanavalin A-like lectins/glucanases"/>
    <property type="match status" value="3"/>
</dbReference>
<dbReference type="InterPro" id="IPR006558">
    <property type="entry name" value="LamG-like"/>
</dbReference>
<evidence type="ECO:0000256" key="2">
    <source>
        <dbReference type="ARBA" id="ARBA00023157"/>
    </source>
</evidence>
<accession>A0A1F7YMI0</accession>
<sequence>MIANAGNADVNVDFNGSESFSICAWIYSTTMAGNGNYDAIVYKWDDTTPARAYGISLTNDDGDTTGNIEADIWGEGEDQSLVAVTPNDSILTNTWYHVCMTFNGGLTGAAEDLKLYVDGIYKDGNATNASFNGLDDVAADFTVGDFDATDVVADDTAFTGRIDEVQVFGSALTGDQIKIIYAANSAANFGVGTDEKATAYGGPGGNPPVVYWSFDENKDNSCTGGEDICDKSGSDFDGTFNGDAKFSAGKLGSAVSLDNSGDYVNVGAINRPVGTAAYTISTWLYPTSLTGGNEIYCASNSALFCWWLSGNQIFMCADGTCSNQASSSSGVLTLNQWNHAVVTYDGSSVYRHYVNGVDVTSDTSSGEQNLSGLTFYIGADVGGGSYYGGKIDELKIYDYVLSNEQIQYEYNGGAVAHWWKFDECTGGTAYDNAKNANGAAAGANGTITIADAGSTYTTTGTCASGTGTEAWNAGTTGKRNASIGLDGTNDYVDAGSDRVDSNADFSFAAWVYANTGTSDVIMDERSVSFAGARMDIGYNGTGIPEFGVSDGTDQAIVSGTGSILNGWHHLVGTWDESATTAYLYVDGQLVDTDTNGLVGDSEVADQFGIGVISGGAGGGLGTTGYFDGRIDDVQIYNYLLTEDQVLKIMNNNAAYRWGTTEGSP</sequence>
<dbReference type="STRING" id="1802500.A2801_03815"/>
<proteinExistence type="predicted"/>
<evidence type="ECO:0000313" key="5">
    <source>
        <dbReference type="Proteomes" id="UP000177263"/>
    </source>
</evidence>
<keyword evidence="2" id="KW-1015">Disulfide bond</keyword>
<comment type="caution">
    <text evidence="4">The sequence shown here is derived from an EMBL/GenBank/DDBJ whole genome shotgun (WGS) entry which is preliminary data.</text>
</comment>
<gene>
    <name evidence="4" type="ORF">A2801_03815</name>
</gene>
<evidence type="ECO:0000313" key="4">
    <source>
        <dbReference type="EMBL" id="OGM28541.1"/>
    </source>
</evidence>
<dbReference type="PANTHER" id="PTHR47635">
    <property type="entry name" value="CUB DOMAIN-CONTAINING PROTEIN"/>
    <property type="match status" value="1"/>
</dbReference>
<reference evidence="4 5" key="1">
    <citation type="journal article" date="2016" name="Nat. Commun.">
        <title>Thousands of microbial genomes shed light on interconnected biogeochemical processes in an aquifer system.</title>
        <authorList>
            <person name="Anantharaman K."/>
            <person name="Brown C.T."/>
            <person name="Hug L.A."/>
            <person name="Sharon I."/>
            <person name="Castelle C.J."/>
            <person name="Probst A.J."/>
            <person name="Thomas B.C."/>
            <person name="Singh A."/>
            <person name="Wilkins M.J."/>
            <person name="Karaoz U."/>
            <person name="Brodie E.L."/>
            <person name="Williams K.H."/>
            <person name="Hubbard S.S."/>
            <person name="Banfield J.F."/>
        </authorList>
    </citation>
    <scope>NUCLEOTIDE SEQUENCE [LARGE SCALE GENOMIC DNA]</scope>
</reference>
<dbReference type="Pfam" id="PF13385">
    <property type="entry name" value="Laminin_G_3"/>
    <property type="match status" value="3"/>
</dbReference>
<dbReference type="Proteomes" id="UP000177263">
    <property type="component" value="Unassembled WGS sequence"/>
</dbReference>
<dbReference type="EMBL" id="MGGM01000028">
    <property type="protein sequence ID" value="OGM28541.1"/>
    <property type="molecule type" value="Genomic_DNA"/>
</dbReference>
<evidence type="ECO:0000256" key="1">
    <source>
        <dbReference type="ARBA" id="ARBA00022729"/>
    </source>
</evidence>
<feature type="domain" description="LamG-like jellyroll fold" evidence="3">
    <location>
        <begin position="18"/>
        <end position="175"/>
    </location>
</feature>
<evidence type="ECO:0000259" key="3">
    <source>
        <dbReference type="SMART" id="SM00560"/>
    </source>
</evidence>
<dbReference type="AlphaFoldDB" id="A0A1F7YMI0"/>